<evidence type="ECO:0000256" key="1">
    <source>
        <dbReference type="SAM" id="SignalP"/>
    </source>
</evidence>
<reference evidence="4" key="1">
    <citation type="journal article" date="2015" name="PLoS Genet.">
        <title>Genome Sequence and Transcriptome Analyses of Chrysochromulina tobin: Metabolic Tools for Enhanced Algal Fitness in the Prominent Order Prymnesiales (Haptophyceae).</title>
        <authorList>
            <person name="Hovde B.T."/>
            <person name="Deodato C.R."/>
            <person name="Hunsperger H.M."/>
            <person name="Ryken S.A."/>
            <person name="Yost W."/>
            <person name="Jha R.K."/>
            <person name="Patterson J."/>
            <person name="Monnat R.J. Jr."/>
            <person name="Barlow S.B."/>
            <person name="Starkenburg S.R."/>
            <person name="Cattolico R.A."/>
        </authorList>
    </citation>
    <scope>NUCLEOTIDE SEQUENCE</scope>
    <source>
        <strain evidence="4">CCMP291</strain>
    </source>
</reference>
<organism evidence="3 4">
    <name type="scientific">Chrysochromulina tobinii</name>
    <dbReference type="NCBI Taxonomy" id="1460289"/>
    <lineage>
        <taxon>Eukaryota</taxon>
        <taxon>Haptista</taxon>
        <taxon>Haptophyta</taxon>
        <taxon>Prymnesiophyceae</taxon>
        <taxon>Prymnesiales</taxon>
        <taxon>Chrysochromulinaceae</taxon>
        <taxon>Chrysochromulina</taxon>
    </lineage>
</organism>
<dbReference type="InterPro" id="IPR036865">
    <property type="entry name" value="CRAL-TRIO_dom_sf"/>
</dbReference>
<dbReference type="Gene3D" id="3.40.525.10">
    <property type="entry name" value="CRAL-TRIO lipid binding domain"/>
    <property type="match status" value="1"/>
</dbReference>
<gene>
    <name evidence="3" type="ORF">Ctob_000381</name>
</gene>
<feature type="signal peptide" evidence="1">
    <location>
        <begin position="1"/>
        <end position="18"/>
    </location>
</feature>
<evidence type="ECO:0000313" key="4">
    <source>
        <dbReference type="Proteomes" id="UP000037460"/>
    </source>
</evidence>
<dbReference type="EMBL" id="JWZX01003364">
    <property type="protein sequence ID" value="KOO21428.1"/>
    <property type="molecule type" value="Genomic_DNA"/>
</dbReference>
<dbReference type="Proteomes" id="UP000037460">
    <property type="component" value="Unassembled WGS sequence"/>
</dbReference>
<comment type="caution">
    <text evidence="3">The sequence shown here is derived from an EMBL/GenBank/DDBJ whole genome shotgun (WGS) entry which is preliminary data.</text>
</comment>
<feature type="chain" id="PRO_5005601568" description="CRAL-TRIO domain-containing protein" evidence="1">
    <location>
        <begin position="19"/>
        <end position="318"/>
    </location>
</feature>
<dbReference type="AlphaFoldDB" id="A0A0M0J5E4"/>
<dbReference type="OrthoDB" id="2015280at2759"/>
<evidence type="ECO:0000313" key="3">
    <source>
        <dbReference type="EMBL" id="KOO21428.1"/>
    </source>
</evidence>
<keyword evidence="1" id="KW-0732">Signal</keyword>
<accession>A0A0M0J5E4</accession>
<proteinExistence type="predicted"/>
<name>A0A0M0J5E4_9EUKA</name>
<protein>
    <recommendedName>
        <fullName evidence="2">CRAL-TRIO domain-containing protein</fullName>
    </recommendedName>
</protein>
<dbReference type="Pfam" id="PF00650">
    <property type="entry name" value="CRAL_TRIO"/>
    <property type="match status" value="1"/>
</dbReference>
<sequence length="318" mass="34379">MAIYSIMFAFLGLVSTAALQVAHGTARVASVRRGAASMQVATKQTEVQSLLAKNSALLKQLAAIGPDVPEMTRLRFAMAFPNAEEAKANLRELVVWRAGAGRSMVESAAKAVAQATANGGWDNEPVRLAAPHAAVVNKFITPKNVISLSTAAGDLVYVIRASAIDDKEMMSKVSVEQLTDFFLYVKEVHSLVVNARSERTGRFCQVMFANDITGTRKAPDPLFAKALTASSKSYEKLYPSMAGPTMILNLPFILQAFVGLFKPLFPKTVQARLKFDSAPFLAKLEDLSRLATDQKVRSGFLREVDGLLGPMGVVTPTR</sequence>
<dbReference type="PROSITE" id="PS50191">
    <property type="entry name" value="CRAL_TRIO"/>
    <property type="match status" value="1"/>
</dbReference>
<dbReference type="InterPro" id="IPR001251">
    <property type="entry name" value="CRAL-TRIO_dom"/>
</dbReference>
<feature type="domain" description="CRAL-TRIO" evidence="2">
    <location>
        <begin position="133"/>
        <end position="312"/>
    </location>
</feature>
<keyword evidence="4" id="KW-1185">Reference proteome</keyword>
<dbReference type="SUPFAM" id="SSF52087">
    <property type="entry name" value="CRAL/TRIO domain"/>
    <property type="match status" value="1"/>
</dbReference>
<evidence type="ECO:0000259" key="2">
    <source>
        <dbReference type="PROSITE" id="PS50191"/>
    </source>
</evidence>